<feature type="domain" description="HORMA" evidence="3">
    <location>
        <begin position="8"/>
        <end position="323"/>
    </location>
</feature>
<comment type="caution">
    <text evidence="4">The sequence shown here is derived from an EMBL/GenBank/DDBJ whole genome shotgun (WGS) entry which is preliminary data.</text>
</comment>
<comment type="similarity">
    <text evidence="1">Belongs to the MAD2 family.</text>
</comment>
<dbReference type="Gene3D" id="3.30.900.10">
    <property type="entry name" value="HORMA domain"/>
    <property type="match status" value="1"/>
</dbReference>
<evidence type="ECO:0000256" key="1">
    <source>
        <dbReference type="ARBA" id="ARBA00010348"/>
    </source>
</evidence>
<keyword evidence="4" id="KW-0238">DNA-binding</keyword>
<gene>
    <name evidence="4" type="ORF">BCR41DRAFT_386556</name>
</gene>
<feature type="compositionally biased region" description="Acidic residues" evidence="2">
    <location>
        <begin position="163"/>
        <end position="179"/>
    </location>
</feature>
<reference evidence="4 5" key="1">
    <citation type="submission" date="2016-07" db="EMBL/GenBank/DDBJ databases">
        <title>Pervasive Adenine N6-methylation of Active Genes in Fungi.</title>
        <authorList>
            <consortium name="DOE Joint Genome Institute"/>
            <person name="Mondo S.J."/>
            <person name="Dannebaum R.O."/>
            <person name="Kuo R.C."/>
            <person name="Labutti K."/>
            <person name="Haridas S."/>
            <person name="Kuo A."/>
            <person name="Salamov A."/>
            <person name="Ahrendt S.R."/>
            <person name="Lipzen A."/>
            <person name="Sullivan W."/>
            <person name="Andreopoulos W.B."/>
            <person name="Clum A."/>
            <person name="Lindquist E."/>
            <person name="Daum C."/>
            <person name="Ramamoorthy G.K."/>
            <person name="Gryganskyi A."/>
            <person name="Culley D."/>
            <person name="Magnuson J.K."/>
            <person name="James T.Y."/>
            <person name="O'Malley M.A."/>
            <person name="Stajich J.E."/>
            <person name="Spatafora J.W."/>
            <person name="Visel A."/>
            <person name="Grigoriev I.V."/>
        </authorList>
    </citation>
    <scope>NUCLEOTIDE SEQUENCE [LARGE SCALE GENOMIC DNA]</scope>
    <source>
        <strain evidence="4 5">NRRL 3116</strain>
    </source>
</reference>
<evidence type="ECO:0000259" key="3">
    <source>
        <dbReference type="PROSITE" id="PS50815"/>
    </source>
</evidence>
<feature type="compositionally biased region" description="Low complexity" evidence="2">
    <location>
        <begin position="199"/>
        <end position="212"/>
    </location>
</feature>
<dbReference type="STRING" id="64571.A0A1Y2GPG5"/>
<dbReference type="PANTHER" id="PTHR11842">
    <property type="entry name" value="MITOTIC SPINDLE ASSEMBLY CHECKPOINT PROTEIN MAD2"/>
    <property type="match status" value="1"/>
</dbReference>
<dbReference type="InParanoid" id="A0A1Y2GPG5"/>
<proteinExistence type="inferred from homology"/>
<dbReference type="InterPro" id="IPR003511">
    <property type="entry name" value="HORMA_dom"/>
</dbReference>
<dbReference type="RefSeq" id="XP_021881161.1">
    <property type="nucleotide sequence ID" value="XM_022027805.1"/>
</dbReference>
<dbReference type="Pfam" id="PF02301">
    <property type="entry name" value="HORMA"/>
    <property type="match status" value="1"/>
</dbReference>
<dbReference type="InterPro" id="IPR036570">
    <property type="entry name" value="HORMA_dom_sf"/>
</dbReference>
<feature type="compositionally biased region" description="Basic and acidic residues" evidence="2">
    <location>
        <begin position="138"/>
        <end position="147"/>
    </location>
</feature>
<dbReference type="InterPro" id="IPR045091">
    <property type="entry name" value="Mad2-like"/>
</dbReference>
<evidence type="ECO:0000313" key="4">
    <source>
        <dbReference type="EMBL" id="ORZ15413.1"/>
    </source>
</evidence>
<organism evidence="4 5">
    <name type="scientific">Lobosporangium transversale</name>
    <dbReference type="NCBI Taxonomy" id="64571"/>
    <lineage>
        <taxon>Eukaryota</taxon>
        <taxon>Fungi</taxon>
        <taxon>Fungi incertae sedis</taxon>
        <taxon>Mucoromycota</taxon>
        <taxon>Mortierellomycotina</taxon>
        <taxon>Mortierellomycetes</taxon>
        <taxon>Mortierellales</taxon>
        <taxon>Mortierellaceae</taxon>
        <taxon>Lobosporangium</taxon>
    </lineage>
</organism>
<evidence type="ECO:0000256" key="2">
    <source>
        <dbReference type="SAM" id="MobiDB-lite"/>
    </source>
</evidence>
<keyword evidence="5" id="KW-1185">Reference proteome</keyword>
<dbReference type="AlphaFoldDB" id="A0A1Y2GPG5"/>
<dbReference type="EMBL" id="MCFF01000019">
    <property type="protein sequence ID" value="ORZ15413.1"/>
    <property type="molecule type" value="Genomic_DNA"/>
</dbReference>
<name>A0A1Y2GPG5_9FUNG</name>
<feature type="compositionally biased region" description="Polar residues" evidence="2">
    <location>
        <begin position="127"/>
        <end position="136"/>
    </location>
</feature>
<feature type="region of interest" description="Disordered" evidence="2">
    <location>
        <begin position="126"/>
        <end position="179"/>
    </location>
</feature>
<sequence length="328" mass="36955">MNEHGARVVLSDVICEFLEVAIHLILFVRGIYPPELFESTQKYGCPIRTARHPGLTSYIQQIIRSIKAELQKGTIHRICIVTLDSTGQALDRFVFEMSMLQAFEGKVLSSALAQLDQDQDVAMNNVAAPNSKNSRVASMDEKGKSKATDYQNDDQANYHADIDDPEMGEEGDDEEEDGEEALLLRRALAHGKYRRQRQQQHQQQQQQQQPYRPQEHGEVRFESLITFTTNVEALLRAILLKISICDSYLKPVVEDASFTVVIEMKNAGVGPDAKPEFPWTPICDSVPGERSKLSTIPGKSSPQRRIIPVKTISFADIQLELFIEQLKS</sequence>
<dbReference type="GO" id="GO:0003677">
    <property type="term" value="F:DNA binding"/>
    <property type="evidence" value="ECO:0007669"/>
    <property type="project" value="UniProtKB-KW"/>
</dbReference>
<dbReference type="PROSITE" id="PS50815">
    <property type="entry name" value="HORMA"/>
    <property type="match status" value="1"/>
</dbReference>
<dbReference type="Proteomes" id="UP000193648">
    <property type="component" value="Unassembled WGS sequence"/>
</dbReference>
<dbReference type="OrthoDB" id="21254at2759"/>
<evidence type="ECO:0000313" key="5">
    <source>
        <dbReference type="Proteomes" id="UP000193648"/>
    </source>
</evidence>
<dbReference type="GeneID" id="33569648"/>
<dbReference type="PANTHER" id="PTHR11842:SF10">
    <property type="entry name" value="MITOTIC SPINDLE ASSEMBLY CHECKPOINT PROTEIN MAD2B"/>
    <property type="match status" value="1"/>
</dbReference>
<dbReference type="SUPFAM" id="SSF56019">
    <property type="entry name" value="The spindle assembly checkpoint protein mad2"/>
    <property type="match status" value="1"/>
</dbReference>
<feature type="region of interest" description="Disordered" evidence="2">
    <location>
        <begin position="193"/>
        <end position="215"/>
    </location>
</feature>
<accession>A0A1Y2GPG5</accession>
<protein>
    <submittedName>
        <fullName evidence="4">DNA-binding protein</fullName>
    </submittedName>
</protein>
<dbReference type="GO" id="GO:0016035">
    <property type="term" value="C:zeta DNA polymerase complex"/>
    <property type="evidence" value="ECO:0007669"/>
    <property type="project" value="TreeGrafter"/>
</dbReference>